<organism evidence="2">
    <name type="scientific">Magallana gigas</name>
    <name type="common">Pacific oyster</name>
    <name type="synonym">Crassostrea gigas</name>
    <dbReference type="NCBI Taxonomy" id="29159"/>
    <lineage>
        <taxon>Eukaryota</taxon>
        <taxon>Metazoa</taxon>
        <taxon>Spiralia</taxon>
        <taxon>Lophotrochozoa</taxon>
        <taxon>Mollusca</taxon>
        <taxon>Bivalvia</taxon>
        <taxon>Autobranchia</taxon>
        <taxon>Pteriomorphia</taxon>
        <taxon>Ostreida</taxon>
        <taxon>Ostreoidea</taxon>
        <taxon>Ostreidae</taxon>
        <taxon>Magallana</taxon>
    </lineage>
</organism>
<accession>K1PUV6</accession>
<evidence type="ECO:0000259" key="1">
    <source>
        <dbReference type="Pfam" id="PF20720"/>
    </source>
</evidence>
<dbReference type="InParanoid" id="K1PUV6"/>
<dbReference type="AlphaFoldDB" id="K1PUV6"/>
<proteinExistence type="predicted"/>
<dbReference type="HOGENOM" id="CLU_869445_0_0_1"/>
<name>K1PUV6_MAGGI</name>
<gene>
    <name evidence="2" type="ORF">CGI_10019393</name>
</gene>
<reference evidence="2" key="1">
    <citation type="journal article" date="2012" name="Nature">
        <title>The oyster genome reveals stress adaptation and complexity of shell formation.</title>
        <authorList>
            <person name="Zhang G."/>
            <person name="Fang X."/>
            <person name="Guo X."/>
            <person name="Li L."/>
            <person name="Luo R."/>
            <person name="Xu F."/>
            <person name="Yang P."/>
            <person name="Zhang L."/>
            <person name="Wang X."/>
            <person name="Qi H."/>
            <person name="Xiong Z."/>
            <person name="Que H."/>
            <person name="Xie Y."/>
            <person name="Holland P.W."/>
            <person name="Paps J."/>
            <person name="Zhu Y."/>
            <person name="Wu F."/>
            <person name="Chen Y."/>
            <person name="Wang J."/>
            <person name="Peng C."/>
            <person name="Meng J."/>
            <person name="Yang L."/>
            <person name="Liu J."/>
            <person name="Wen B."/>
            <person name="Zhang N."/>
            <person name="Huang Z."/>
            <person name="Zhu Q."/>
            <person name="Feng Y."/>
            <person name="Mount A."/>
            <person name="Hedgecock D."/>
            <person name="Xu Z."/>
            <person name="Liu Y."/>
            <person name="Domazet-Loso T."/>
            <person name="Du Y."/>
            <person name="Sun X."/>
            <person name="Zhang S."/>
            <person name="Liu B."/>
            <person name="Cheng P."/>
            <person name="Jiang X."/>
            <person name="Li J."/>
            <person name="Fan D."/>
            <person name="Wang W."/>
            <person name="Fu W."/>
            <person name="Wang T."/>
            <person name="Wang B."/>
            <person name="Zhang J."/>
            <person name="Peng Z."/>
            <person name="Li Y."/>
            <person name="Li N."/>
            <person name="Wang J."/>
            <person name="Chen M."/>
            <person name="He Y."/>
            <person name="Tan F."/>
            <person name="Song X."/>
            <person name="Zheng Q."/>
            <person name="Huang R."/>
            <person name="Yang H."/>
            <person name="Du X."/>
            <person name="Chen L."/>
            <person name="Yang M."/>
            <person name="Gaffney P.M."/>
            <person name="Wang S."/>
            <person name="Luo L."/>
            <person name="She Z."/>
            <person name="Ming Y."/>
            <person name="Huang W."/>
            <person name="Zhang S."/>
            <person name="Huang B."/>
            <person name="Zhang Y."/>
            <person name="Qu T."/>
            <person name="Ni P."/>
            <person name="Miao G."/>
            <person name="Wang J."/>
            <person name="Wang Q."/>
            <person name="Steinberg C.E."/>
            <person name="Wang H."/>
            <person name="Li N."/>
            <person name="Qian L."/>
            <person name="Zhang G."/>
            <person name="Li Y."/>
            <person name="Yang H."/>
            <person name="Liu X."/>
            <person name="Wang J."/>
            <person name="Yin Y."/>
            <person name="Wang J."/>
        </authorList>
    </citation>
    <scope>NUCLEOTIDE SEQUENCE [LARGE SCALE GENOMIC DNA]</scope>
    <source>
        <strain evidence="2">05x7-T-G4-1.051#20</strain>
    </source>
</reference>
<dbReference type="Pfam" id="PF20720">
    <property type="entry name" value="nSTAND3"/>
    <property type="match status" value="1"/>
</dbReference>
<dbReference type="SUPFAM" id="SSF52540">
    <property type="entry name" value="P-loop containing nucleoside triphosphate hydrolases"/>
    <property type="match status" value="1"/>
</dbReference>
<sequence length="320" mass="35442">MLARTRLYTEHKFWRELASSTEHTSDECVILNAQTHNMDSVDCKADTGCPKDLYLPSDLWRYKICYENFYGISEGNGSGTGVGVVVAVVIILIIVVVVMVVFYVRNLFGFKDKVQQRITTTAEIGEAQSTHVPLLEEKKATNTSDIAGGIKEEVQKGIKLNPDCTVAKGIVITENITTTLRLLKSRNVVILKGVIGCGKTHALKAIQSHFQGKDLRTEWVESEIVQEDISTKRPTILLCDNLFGQFGSCVFSQTDVEKTEKTLGAIEGAGDNIKVVIGIHTHLFQFYQIHLSFAIKEGSCLVVFIVSFFQKALGFLGFNV</sequence>
<protein>
    <recommendedName>
        <fullName evidence="1">Novel STAND NTPase 3 domain-containing protein</fullName>
    </recommendedName>
</protein>
<dbReference type="InterPro" id="IPR049050">
    <property type="entry name" value="nSTAND3"/>
</dbReference>
<feature type="domain" description="Novel STAND NTPase 3" evidence="1">
    <location>
        <begin position="171"/>
        <end position="285"/>
    </location>
</feature>
<dbReference type="InterPro" id="IPR027417">
    <property type="entry name" value="P-loop_NTPase"/>
</dbReference>
<evidence type="ECO:0000313" key="2">
    <source>
        <dbReference type="EMBL" id="EKC25513.1"/>
    </source>
</evidence>
<dbReference type="EMBL" id="JH818877">
    <property type="protein sequence ID" value="EKC25513.1"/>
    <property type="molecule type" value="Genomic_DNA"/>
</dbReference>